<dbReference type="Gene3D" id="3.30.450.20">
    <property type="entry name" value="PAS domain"/>
    <property type="match status" value="2"/>
</dbReference>
<sequence length="685" mass="75012">MKIDRSIASLPIGVFETDINGRLTSANDAFRMLALGGGSITQGAAPWVNAQPAERSLAEAAWQRARETATPFTFEFRLWRPDGEVMWVHVSTQPQLDTNSVITSYVGTAHDVTDAVVKRVLSEQLVGLLDVTADAVLVFDQHGALMFCNDGSRELIGVNEQTGLNDAAAQMFIQAIRDQVPREVTTSSTSNRWEGELGFRSPDGIMRTLSIVLQIVRTADGVISHYSAIARDITEAKQLQDELTRQATHDAMTGLPNRVLFLRKLSEALERSRTLKRGVTVLFVDLDKLKDVNDNIGHGVGDQLLNTIAKRLVSATRPSDVVARIGGDEFVVLCDGLGDEHVAMDVADRVRQAMTGQVILQGIEIFTSASIGIAMATPALLAEESPNDAAVTLLRNADTAMYRAKQRGRGRCEMFSEEMRKTDRERAALSSELERALATNQLFVVHQPIVSTHTGRVAGTEALLRWNHPERGVLTPPVFLEMAEESGAIGPIGDWVIRQACTDARSWMDTHVVDGSFVVHVNVSARQLSDSGFVERVMGSLRDMKLEPSHLALEINETTMLNDNPAIMRTLTALKRLGVKLAIDDFGTGYSSLAHLRDFPADFLKLDGTLVRDIGVQGSDDPIVRSIIQLAHSLNMSVIAEWVTTDVQSQRLRLLGCDFVQGNRIGEPVVAAEFAPLVQSRATHQ</sequence>
<dbReference type="InterPro" id="IPR001633">
    <property type="entry name" value="EAL_dom"/>
</dbReference>
<dbReference type="Pfam" id="PF00563">
    <property type="entry name" value="EAL"/>
    <property type="match status" value="1"/>
</dbReference>
<organism evidence="5 6">
    <name type="scientific">Acidimicrobiia bacterium BACL6 MAG-120924-bin43</name>
    <dbReference type="NCBI Taxonomy" id="1655583"/>
    <lineage>
        <taxon>Bacteria</taxon>
        <taxon>Bacillati</taxon>
        <taxon>Actinomycetota</taxon>
        <taxon>Acidimicrobiia</taxon>
        <taxon>acIV cluster</taxon>
    </lineage>
</organism>
<dbReference type="AlphaFoldDB" id="A0A0R2QGA4"/>
<evidence type="ECO:0000259" key="2">
    <source>
        <dbReference type="PROSITE" id="PS50113"/>
    </source>
</evidence>
<dbReference type="InterPro" id="IPR035919">
    <property type="entry name" value="EAL_sf"/>
</dbReference>
<evidence type="ECO:0000259" key="1">
    <source>
        <dbReference type="PROSITE" id="PS50112"/>
    </source>
</evidence>
<gene>
    <name evidence="5" type="ORF">ABR75_01135</name>
</gene>
<name>A0A0R2QGA4_9ACTN</name>
<dbReference type="PANTHER" id="PTHR44757">
    <property type="entry name" value="DIGUANYLATE CYCLASE DGCP"/>
    <property type="match status" value="1"/>
</dbReference>
<dbReference type="InterPro" id="IPR001610">
    <property type="entry name" value="PAC"/>
</dbReference>
<dbReference type="NCBIfam" id="TIGR00229">
    <property type="entry name" value="sensory_box"/>
    <property type="match status" value="2"/>
</dbReference>
<dbReference type="NCBIfam" id="TIGR00254">
    <property type="entry name" value="GGDEF"/>
    <property type="match status" value="1"/>
</dbReference>
<dbReference type="CDD" id="cd00130">
    <property type="entry name" value="PAS"/>
    <property type="match status" value="2"/>
</dbReference>
<evidence type="ECO:0008006" key="7">
    <source>
        <dbReference type="Google" id="ProtNLM"/>
    </source>
</evidence>
<feature type="domain" description="PAS" evidence="1">
    <location>
        <begin position="121"/>
        <end position="161"/>
    </location>
</feature>
<evidence type="ECO:0000313" key="5">
    <source>
        <dbReference type="EMBL" id="KRO49375.1"/>
    </source>
</evidence>
<feature type="domain" description="PAC" evidence="2">
    <location>
        <begin position="72"/>
        <end position="124"/>
    </location>
</feature>
<feature type="domain" description="PAC" evidence="2">
    <location>
        <begin position="193"/>
        <end position="245"/>
    </location>
</feature>
<dbReference type="FunFam" id="3.30.70.270:FF:000001">
    <property type="entry name" value="Diguanylate cyclase domain protein"/>
    <property type="match status" value="1"/>
</dbReference>
<dbReference type="SUPFAM" id="SSF55073">
    <property type="entry name" value="Nucleotide cyclase"/>
    <property type="match status" value="1"/>
</dbReference>
<dbReference type="Gene3D" id="3.30.70.270">
    <property type="match status" value="1"/>
</dbReference>
<dbReference type="Pfam" id="PF08447">
    <property type="entry name" value="PAS_3"/>
    <property type="match status" value="1"/>
</dbReference>
<protein>
    <recommendedName>
        <fullName evidence="7">Diguanylate cyclase</fullName>
    </recommendedName>
</protein>
<accession>A0A0R2QGA4</accession>
<dbReference type="PROSITE" id="PS50113">
    <property type="entry name" value="PAC"/>
    <property type="match status" value="2"/>
</dbReference>
<dbReference type="InterPro" id="IPR000700">
    <property type="entry name" value="PAS-assoc_C"/>
</dbReference>
<evidence type="ECO:0000313" key="6">
    <source>
        <dbReference type="Proteomes" id="UP000051017"/>
    </source>
</evidence>
<feature type="domain" description="GGDEF" evidence="4">
    <location>
        <begin position="277"/>
        <end position="417"/>
    </location>
</feature>
<dbReference type="CDD" id="cd01948">
    <property type="entry name" value="EAL"/>
    <property type="match status" value="1"/>
</dbReference>
<proteinExistence type="predicted"/>
<dbReference type="InterPro" id="IPR000160">
    <property type="entry name" value="GGDEF_dom"/>
</dbReference>
<dbReference type="Pfam" id="PF13426">
    <property type="entry name" value="PAS_9"/>
    <property type="match status" value="1"/>
</dbReference>
<dbReference type="Proteomes" id="UP000051017">
    <property type="component" value="Unassembled WGS sequence"/>
</dbReference>
<dbReference type="InterPro" id="IPR013655">
    <property type="entry name" value="PAS_fold_3"/>
</dbReference>
<dbReference type="SMART" id="SM00052">
    <property type="entry name" value="EAL"/>
    <property type="match status" value="1"/>
</dbReference>
<dbReference type="EMBL" id="LIBJ01000015">
    <property type="protein sequence ID" value="KRO49375.1"/>
    <property type="molecule type" value="Genomic_DNA"/>
</dbReference>
<dbReference type="InterPro" id="IPR052155">
    <property type="entry name" value="Biofilm_reg_signaling"/>
</dbReference>
<dbReference type="PROSITE" id="PS50887">
    <property type="entry name" value="GGDEF"/>
    <property type="match status" value="1"/>
</dbReference>
<dbReference type="InterPro" id="IPR035965">
    <property type="entry name" value="PAS-like_dom_sf"/>
</dbReference>
<dbReference type="InterPro" id="IPR043128">
    <property type="entry name" value="Rev_trsase/Diguanyl_cyclase"/>
</dbReference>
<dbReference type="CDD" id="cd01949">
    <property type="entry name" value="GGDEF"/>
    <property type="match status" value="1"/>
</dbReference>
<comment type="caution">
    <text evidence="5">The sequence shown here is derived from an EMBL/GenBank/DDBJ whole genome shotgun (WGS) entry which is preliminary data.</text>
</comment>
<dbReference type="Gene3D" id="3.20.20.450">
    <property type="entry name" value="EAL domain"/>
    <property type="match status" value="1"/>
</dbReference>
<dbReference type="InterPro" id="IPR029787">
    <property type="entry name" value="Nucleotide_cyclase"/>
</dbReference>
<dbReference type="SMART" id="SM00086">
    <property type="entry name" value="PAC"/>
    <property type="match status" value="2"/>
</dbReference>
<dbReference type="SUPFAM" id="SSF55785">
    <property type="entry name" value="PYP-like sensor domain (PAS domain)"/>
    <property type="match status" value="2"/>
</dbReference>
<dbReference type="PANTHER" id="PTHR44757:SF2">
    <property type="entry name" value="BIOFILM ARCHITECTURE MAINTENANCE PROTEIN MBAA"/>
    <property type="match status" value="1"/>
</dbReference>
<dbReference type="InterPro" id="IPR000014">
    <property type="entry name" value="PAS"/>
</dbReference>
<dbReference type="SMART" id="SM00267">
    <property type="entry name" value="GGDEF"/>
    <property type="match status" value="1"/>
</dbReference>
<evidence type="ECO:0000259" key="4">
    <source>
        <dbReference type="PROSITE" id="PS50887"/>
    </source>
</evidence>
<dbReference type="SMART" id="SM00091">
    <property type="entry name" value="PAS"/>
    <property type="match status" value="2"/>
</dbReference>
<feature type="domain" description="EAL" evidence="3">
    <location>
        <begin position="426"/>
        <end position="682"/>
    </location>
</feature>
<dbReference type="Pfam" id="PF00990">
    <property type="entry name" value="GGDEF"/>
    <property type="match status" value="1"/>
</dbReference>
<evidence type="ECO:0000259" key="3">
    <source>
        <dbReference type="PROSITE" id="PS50883"/>
    </source>
</evidence>
<dbReference type="SUPFAM" id="SSF141868">
    <property type="entry name" value="EAL domain-like"/>
    <property type="match status" value="1"/>
</dbReference>
<reference evidence="5 6" key="1">
    <citation type="submission" date="2015-10" db="EMBL/GenBank/DDBJ databases">
        <title>Metagenome-Assembled Genomes uncover a global brackish microbiome.</title>
        <authorList>
            <person name="Hugerth L.W."/>
            <person name="Larsson J."/>
            <person name="Alneberg J."/>
            <person name="Lindh M.V."/>
            <person name="Legrand C."/>
            <person name="Pinhassi J."/>
            <person name="Andersson A.F."/>
        </authorList>
    </citation>
    <scope>NUCLEOTIDE SEQUENCE [LARGE SCALE GENOMIC DNA]</scope>
    <source>
        <strain evidence="5">BACL6 MAG-120924-bin43</strain>
    </source>
</reference>
<dbReference type="PROSITE" id="PS50883">
    <property type="entry name" value="EAL"/>
    <property type="match status" value="1"/>
</dbReference>
<dbReference type="PROSITE" id="PS50112">
    <property type="entry name" value="PAS"/>
    <property type="match status" value="1"/>
</dbReference>